<organism evidence="4 5">
    <name type="scientific">Colletotrichum musicola</name>
    <dbReference type="NCBI Taxonomy" id="2175873"/>
    <lineage>
        <taxon>Eukaryota</taxon>
        <taxon>Fungi</taxon>
        <taxon>Dikarya</taxon>
        <taxon>Ascomycota</taxon>
        <taxon>Pezizomycotina</taxon>
        <taxon>Sordariomycetes</taxon>
        <taxon>Hypocreomycetidae</taxon>
        <taxon>Glomerellales</taxon>
        <taxon>Glomerellaceae</taxon>
        <taxon>Colletotrichum</taxon>
        <taxon>Colletotrichum orchidearum species complex</taxon>
    </lineage>
</organism>
<keyword evidence="5" id="KW-1185">Reference proteome</keyword>
<dbReference type="InterPro" id="IPR036291">
    <property type="entry name" value="NAD(P)-bd_dom_sf"/>
</dbReference>
<dbReference type="CDD" id="cd05251">
    <property type="entry name" value="NmrA_like_SDR_a"/>
    <property type="match status" value="1"/>
</dbReference>
<evidence type="ECO:0000256" key="1">
    <source>
        <dbReference type="ARBA" id="ARBA00006328"/>
    </source>
</evidence>
<dbReference type="PANTHER" id="PTHR42748:SF31">
    <property type="entry name" value="NMRA-LIKE DOMAIN-CONTAINING PROTEIN-RELATED"/>
    <property type="match status" value="1"/>
</dbReference>
<comment type="similarity">
    <text evidence="1">Belongs to the NmrA-type oxidoreductase family.</text>
</comment>
<comment type="caution">
    <text evidence="4">The sequence shown here is derived from an EMBL/GenBank/DDBJ whole genome shotgun (WGS) entry which is preliminary data.</text>
</comment>
<feature type="domain" description="NmrA-like" evidence="3">
    <location>
        <begin position="3"/>
        <end position="307"/>
    </location>
</feature>
<proteinExistence type="inferred from homology"/>
<dbReference type="OrthoDB" id="300709at2759"/>
<dbReference type="SUPFAM" id="SSF51735">
    <property type="entry name" value="NAD(P)-binding Rossmann-fold domains"/>
    <property type="match status" value="1"/>
</dbReference>
<accession>A0A8H6KXU4</accession>
<dbReference type="InterPro" id="IPR008030">
    <property type="entry name" value="NmrA-like"/>
</dbReference>
<evidence type="ECO:0000256" key="2">
    <source>
        <dbReference type="ARBA" id="ARBA00022857"/>
    </source>
</evidence>
<evidence type="ECO:0000259" key="3">
    <source>
        <dbReference type="Pfam" id="PF05368"/>
    </source>
</evidence>
<evidence type="ECO:0000313" key="5">
    <source>
        <dbReference type="Proteomes" id="UP000639643"/>
    </source>
</evidence>
<name>A0A8H6KXU4_9PEZI</name>
<dbReference type="Proteomes" id="UP000639643">
    <property type="component" value="Unassembled WGS sequence"/>
</dbReference>
<dbReference type="Gene3D" id="3.90.25.10">
    <property type="entry name" value="UDP-galactose 4-epimerase, domain 1"/>
    <property type="match status" value="1"/>
</dbReference>
<dbReference type="GO" id="GO:0005634">
    <property type="term" value="C:nucleus"/>
    <property type="evidence" value="ECO:0007669"/>
    <property type="project" value="TreeGrafter"/>
</dbReference>
<dbReference type="AlphaFoldDB" id="A0A8H6KXU4"/>
<dbReference type="PANTHER" id="PTHR42748">
    <property type="entry name" value="NITROGEN METABOLITE REPRESSION PROTEIN NMRA FAMILY MEMBER"/>
    <property type="match status" value="1"/>
</dbReference>
<dbReference type="Gene3D" id="3.40.50.720">
    <property type="entry name" value="NAD(P)-binding Rossmann-like Domain"/>
    <property type="match status" value="1"/>
</dbReference>
<protein>
    <submittedName>
        <fullName evidence="4">Hscarg protein</fullName>
    </submittedName>
</protein>
<reference evidence="4" key="1">
    <citation type="journal article" date="2020" name="Phytopathology">
        <title>Genome Sequence Resources of Colletotrichum truncatum, C. plurivorum, C. musicola, and C. sojae: Four Species Pathogenic to Soybean (Glycine max).</title>
        <authorList>
            <person name="Rogerio F."/>
            <person name="Boufleur T.R."/>
            <person name="Ciampi-Guillardi M."/>
            <person name="Sukno S.A."/>
            <person name="Thon M.R."/>
            <person name="Massola Junior N.S."/>
            <person name="Baroncelli R."/>
        </authorList>
    </citation>
    <scope>NUCLEOTIDE SEQUENCE</scope>
    <source>
        <strain evidence="4">LFN0074</strain>
    </source>
</reference>
<dbReference type="InterPro" id="IPR051164">
    <property type="entry name" value="NmrA-like_oxidored"/>
</dbReference>
<sequence length="318" mass="34664">MAKKIITVFGATGAQGGSVVNIFLSDPKLKEEWAVRGVTRDTTKDSSKALAAKGVEVVSADLSDKASLAAAVKGATAVFAVTNYWDKLDKDLETQQGRDIADASLVRRQPPFTLWTREANKTSVSKGVLPDVHHFDSKAAAEEYIRTLDLPSTFFLPGFYMSNLPGGMFRQTPPDNAWALNLPIPASSPVPLFDAGADTGKFVKGIVLNRDKVLGKRVLGATEYLTTGEAVETFKKVYPEAGRTARFNQLSHDQFRAALTGQGMPGFVAEEMLQNMRLLDEFGYYGGEKLDESLALVEDPLTTWEEHVKKNKAFAGLQ</sequence>
<gene>
    <name evidence="4" type="ORF">CMUS01_04216</name>
</gene>
<keyword evidence="2" id="KW-0521">NADP</keyword>
<dbReference type="EMBL" id="WIGM01000111">
    <property type="protein sequence ID" value="KAF6839654.1"/>
    <property type="molecule type" value="Genomic_DNA"/>
</dbReference>
<evidence type="ECO:0000313" key="4">
    <source>
        <dbReference type="EMBL" id="KAF6839654.1"/>
    </source>
</evidence>
<dbReference type="Pfam" id="PF05368">
    <property type="entry name" value="NmrA"/>
    <property type="match status" value="1"/>
</dbReference>